<dbReference type="GO" id="GO:0006281">
    <property type="term" value="P:DNA repair"/>
    <property type="evidence" value="ECO:0007669"/>
    <property type="project" value="UniProtKB-KW"/>
</dbReference>
<evidence type="ECO:0000256" key="3">
    <source>
        <dbReference type="ARBA" id="ARBA00022722"/>
    </source>
</evidence>
<comment type="similarity">
    <text evidence="2">Belongs to the tyrosyl-DNA phosphodiesterase family.</text>
</comment>
<gene>
    <name evidence="13" type="primary">gkt</name>
    <name evidence="13" type="ORF">Bhyg_15607</name>
</gene>
<keyword evidence="14" id="KW-1185">Reference proteome</keyword>
<dbReference type="AlphaFoldDB" id="A0A9Q0RVD7"/>
<dbReference type="FunFam" id="3.30.870.10:FF:000039">
    <property type="entry name" value="Probable tyrosyl-DNA phosphodiesterase"/>
    <property type="match status" value="1"/>
</dbReference>
<accession>A0A9Q0RVD7</accession>
<keyword evidence="7" id="KW-0234">DNA repair</keyword>
<sequence length="561" mass="63178">METLFPSEKVPGGGESNVVEKRNRDVDDKSYTAAKRTKIETKVNEPQVSSLNTKLDAKPPLSLLEVKESIKRAFESSKIKDSDQQTNSMATTATDRIQTASSSSKITKDIHQFIAVVNPKGQMQKKLEQAAPYNFFLTTVTDSKETHKEPLSITFQEILDESLGELESSVQINFMVDIGWLLGNYYFAGYLDKPLLVLYGDETPDLKSIQTKKPQVTAVKVKMDSPFGTHHTKMMLLGYKDGSMRVVVSTANLVEDDWHNRTQGLWISPKCRQLPDDADTASGESKTEFKDDLLRYLVKYNIANLQPWIVRVRRSDFSAVNVFFVASVPGGHRATPKGHYWGHPKVGLILSKHCDPIDDCCPIVAQCSSIGSLGPNVQSWIGNDIVNSFRKDLAPAGLRKVPQFKLIYPSFSNVKNSHDDLLGGGCLPYRKATNDKQQWLKNHLHQWTAASRHRSYAMPHIKSYCRWSDQGLHWFLLTSANMSKAAWGAFNKGTNLDVPLRIMSYEAGVMFLPKFVLQDGEKYFPLDKQRKNIPPFPLPYDIPLKPYKADDTPFLMDILLG</sequence>
<keyword evidence="4" id="KW-0227">DNA damage</keyword>
<dbReference type="FunFam" id="3.30.870.10:FF:000051">
    <property type="entry name" value="Probable tyrosyl-DNA phosphodiesterase"/>
    <property type="match status" value="1"/>
</dbReference>
<evidence type="ECO:0000256" key="4">
    <source>
        <dbReference type="ARBA" id="ARBA00022763"/>
    </source>
</evidence>
<organism evidence="13 14">
    <name type="scientific">Pseudolycoriella hygida</name>
    <dbReference type="NCBI Taxonomy" id="35572"/>
    <lineage>
        <taxon>Eukaryota</taxon>
        <taxon>Metazoa</taxon>
        <taxon>Ecdysozoa</taxon>
        <taxon>Arthropoda</taxon>
        <taxon>Hexapoda</taxon>
        <taxon>Insecta</taxon>
        <taxon>Pterygota</taxon>
        <taxon>Neoptera</taxon>
        <taxon>Endopterygota</taxon>
        <taxon>Diptera</taxon>
        <taxon>Nematocera</taxon>
        <taxon>Sciaroidea</taxon>
        <taxon>Sciaridae</taxon>
        <taxon>Pseudolycoriella</taxon>
    </lineage>
</organism>
<feature type="active site" description="Proton donor/acceptor" evidence="9">
    <location>
        <position position="460"/>
    </location>
</feature>
<feature type="site" description="Interaction with DNA" evidence="11">
    <location>
        <position position="483"/>
    </location>
</feature>
<dbReference type="GO" id="GO:0003690">
    <property type="term" value="F:double-stranded DNA binding"/>
    <property type="evidence" value="ECO:0007669"/>
    <property type="project" value="TreeGrafter"/>
</dbReference>
<proteinExistence type="inferred from homology"/>
<evidence type="ECO:0000256" key="11">
    <source>
        <dbReference type="PIRSR" id="PIRSR610347-3"/>
    </source>
</evidence>
<feature type="compositionally biased region" description="Basic and acidic residues" evidence="12">
    <location>
        <begin position="18"/>
        <end position="30"/>
    </location>
</feature>
<dbReference type="Pfam" id="PF06087">
    <property type="entry name" value="Tyr-DNA_phospho"/>
    <property type="match status" value="1"/>
</dbReference>
<evidence type="ECO:0000256" key="1">
    <source>
        <dbReference type="ARBA" id="ARBA00004123"/>
    </source>
</evidence>
<dbReference type="PANTHER" id="PTHR12415">
    <property type="entry name" value="TYROSYL-DNA PHOSPHODIESTERASE 1"/>
    <property type="match status" value="1"/>
</dbReference>
<dbReference type="GO" id="GO:0005634">
    <property type="term" value="C:nucleus"/>
    <property type="evidence" value="ECO:0007669"/>
    <property type="project" value="UniProtKB-SubCell"/>
</dbReference>
<evidence type="ECO:0000256" key="2">
    <source>
        <dbReference type="ARBA" id="ARBA00010205"/>
    </source>
</evidence>
<reference evidence="13" key="1">
    <citation type="submission" date="2022-07" db="EMBL/GenBank/DDBJ databases">
        <authorList>
            <person name="Trinca V."/>
            <person name="Uliana J.V.C."/>
            <person name="Torres T.T."/>
            <person name="Ward R.J."/>
            <person name="Monesi N."/>
        </authorList>
    </citation>
    <scope>NUCLEOTIDE SEQUENCE</scope>
    <source>
        <strain evidence="13">HSMRA1968</strain>
        <tissue evidence="13">Whole embryos</tissue>
    </source>
</reference>
<evidence type="ECO:0000256" key="12">
    <source>
        <dbReference type="SAM" id="MobiDB-lite"/>
    </source>
</evidence>
<dbReference type="GO" id="GO:0004527">
    <property type="term" value="F:exonuclease activity"/>
    <property type="evidence" value="ECO:0007669"/>
    <property type="project" value="UniProtKB-KW"/>
</dbReference>
<feature type="active site" description="Nucleophile" evidence="9">
    <location>
        <position position="231"/>
    </location>
</feature>
<evidence type="ECO:0000256" key="8">
    <source>
        <dbReference type="ARBA" id="ARBA00023242"/>
    </source>
</evidence>
<dbReference type="EMBL" id="WJQU01002130">
    <property type="protein sequence ID" value="KAJ6633251.1"/>
    <property type="molecule type" value="Genomic_DNA"/>
</dbReference>
<dbReference type="GO" id="GO:0017005">
    <property type="term" value="F:3'-tyrosyl-DNA phosphodiesterase activity"/>
    <property type="evidence" value="ECO:0007669"/>
    <property type="project" value="TreeGrafter"/>
</dbReference>
<feature type="region of interest" description="Disordered" evidence="12">
    <location>
        <begin position="1"/>
        <end position="33"/>
    </location>
</feature>
<dbReference type="SUPFAM" id="SSF56024">
    <property type="entry name" value="Phospholipase D/nuclease"/>
    <property type="match status" value="2"/>
</dbReference>
<evidence type="ECO:0000256" key="6">
    <source>
        <dbReference type="ARBA" id="ARBA00022839"/>
    </source>
</evidence>
<dbReference type="GO" id="GO:0003697">
    <property type="term" value="F:single-stranded DNA binding"/>
    <property type="evidence" value="ECO:0007669"/>
    <property type="project" value="TreeGrafter"/>
</dbReference>
<dbReference type="PANTHER" id="PTHR12415:SF0">
    <property type="entry name" value="TYROSYL-DNA PHOSPHODIESTERASE 1"/>
    <property type="match status" value="1"/>
</dbReference>
<evidence type="ECO:0000313" key="14">
    <source>
        <dbReference type="Proteomes" id="UP001151699"/>
    </source>
</evidence>
<keyword evidence="3" id="KW-0540">Nuclease</keyword>
<name>A0A9Q0RVD7_9DIPT</name>
<evidence type="ECO:0000256" key="5">
    <source>
        <dbReference type="ARBA" id="ARBA00022801"/>
    </source>
</evidence>
<dbReference type="CDD" id="cd09193">
    <property type="entry name" value="PLDc_mTdp1_1"/>
    <property type="match status" value="1"/>
</dbReference>
<dbReference type="Gene3D" id="3.30.870.10">
    <property type="entry name" value="Endonuclease Chain A"/>
    <property type="match status" value="2"/>
</dbReference>
<keyword evidence="5" id="KW-0378">Hydrolase</keyword>
<evidence type="ECO:0000256" key="10">
    <source>
        <dbReference type="PIRSR" id="PIRSR610347-2"/>
    </source>
</evidence>
<dbReference type="OrthoDB" id="47785at2759"/>
<keyword evidence="8" id="KW-0539">Nucleus</keyword>
<protein>
    <submittedName>
        <fullName evidence="13">Tyrosyl-DNA phosphodiesterase</fullName>
    </submittedName>
</protein>
<keyword evidence="6" id="KW-0269">Exonuclease</keyword>
<dbReference type="Proteomes" id="UP001151699">
    <property type="component" value="Unassembled WGS sequence"/>
</dbReference>
<comment type="caution">
    <text evidence="13">The sequence shown here is derived from an EMBL/GenBank/DDBJ whole genome shotgun (WGS) entry which is preliminary data.</text>
</comment>
<evidence type="ECO:0000256" key="9">
    <source>
        <dbReference type="PIRSR" id="PIRSR610347-1"/>
    </source>
</evidence>
<evidence type="ECO:0000256" key="7">
    <source>
        <dbReference type="ARBA" id="ARBA00023204"/>
    </source>
</evidence>
<comment type="subcellular location">
    <subcellularLocation>
        <location evidence="1">Nucleus</location>
    </subcellularLocation>
</comment>
<feature type="binding site" evidence="10">
    <location>
        <position position="233"/>
    </location>
    <ligand>
        <name>substrate</name>
    </ligand>
</feature>
<evidence type="ECO:0000313" key="13">
    <source>
        <dbReference type="EMBL" id="KAJ6633251.1"/>
    </source>
</evidence>
<dbReference type="InterPro" id="IPR010347">
    <property type="entry name" value="Tdp1"/>
</dbReference>
<feature type="binding site" evidence="10">
    <location>
        <position position="462"/>
    </location>
    <ligand>
        <name>substrate</name>
    </ligand>
</feature>